<sequence>MRRDDGDLWLFKLVGICTVLFLLFIYIGSSFVTVGVEEPKPVQKEPSEYLKQEIQLEDAKILGKFCNDKGHFIVVYRDTTKAPEIVEVDASEWELMEVGVSFVTVGVGSKEETKTVQRESLGFQESKLRAKLEDATILGKFWNSKGHFIVVYNGTTKAPELFEVDFSEWELMDVGERY</sequence>
<keyword evidence="1" id="KW-0812">Transmembrane</keyword>
<gene>
    <name evidence="2" type="ORF">D8788_02240</name>
</gene>
<accession>A0A3R9MZB1</accession>
<reference evidence="2 3" key="1">
    <citation type="submission" date="2018-11" db="EMBL/GenBank/DDBJ databases">
        <title>Species Designations Belie Phenotypic and Genotypic Heterogeneity in Oral Streptococci.</title>
        <authorList>
            <person name="Velsko I."/>
        </authorList>
    </citation>
    <scope>NUCLEOTIDE SEQUENCE [LARGE SCALE GENOMIC DNA]</scope>
    <source>
        <strain evidence="2 3">BCC22</strain>
    </source>
</reference>
<keyword evidence="1" id="KW-0472">Membrane</keyword>
<dbReference type="AlphaFoldDB" id="A0A3R9MZB1"/>
<evidence type="ECO:0000313" key="3">
    <source>
        <dbReference type="Proteomes" id="UP000271520"/>
    </source>
</evidence>
<keyword evidence="1" id="KW-1133">Transmembrane helix</keyword>
<comment type="caution">
    <text evidence="2">The sequence shown here is derived from an EMBL/GenBank/DDBJ whole genome shotgun (WGS) entry which is preliminary data.</text>
</comment>
<protein>
    <submittedName>
        <fullName evidence="2">Uncharacterized protein</fullName>
    </submittedName>
</protein>
<dbReference type="EMBL" id="RJPW01000002">
    <property type="protein sequence ID" value="RSJ93574.1"/>
    <property type="molecule type" value="Genomic_DNA"/>
</dbReference>
<evidence type="ECO:0000313" key="2">
    <source>
        <dbReference type="EMBL" id="RSJ93574.1"/>
    </source>
</evidence>
<evidence type="ECO:0000256" key="1">
    <source>
        <dbReference type="SAM" id="Phobius"/>
    </source>
</evidence>
<name>A0A3R9MZB1_STRMT</name>
<proteinExistence type="predicted"/>
<organism evidence="2 3">
    <name type="scientific">Streptococcus mitis</name>
    <dbReference type="NCBI Taxonomy" id="28037"/>
    <lineage>
        <taxon>Bacteria</taxon>
        <taxon>Bacillati</taxon>
        <taxon>Bacillota</taxon>
        <taxon>Bacilli</taxon>
        <taxon>Lactobacillales</taxon>
        <taxon>Streptococcaceae</taxon>
        <taxon>Streptococcus</taxon>
        <taxon>Streptococcus mitis group</taxon>
    </lineage>
</organism>
<dbReference type="RefSeq" id="WP_185760941.1">
    <property type="nucleotide sequence ID" value="NZ_RJPW01000002.1"/>
</dbReference>
<feature type="transmembrane region" description="Helical" evidence="1">
    <location>
        <begin position="9"/>
        <end position="27"/>
    </location>
</feature>
<dbReference type="Proteomes" id="UP000271520">
    <property type="component" value="Unassembled WGS sequence"/>
</dbReference>